<evidence type="ECO:0008006" key="3">
    <source>
        <dbReference type="Google" id="ProtNLM"/>
    </source>
</evidence>
<accession>A0AAD0U706</accession>
<dbReference type="Proteomes" id="UP000269199">
    <property type="component" value="Chromosome"/>
</dbReference>
<dbReference type="AlphaFoldDB" id="A0AAD0U706"/>
<gene>
    <name evidence="1" type="ORF">RC54_00025</name>
</gene>
<dbReference type="EMBL" id="CP024996">
    <property type="protein sequence ID" value="AYR22300.1"/>
    <property type="molecule type" value="Genomic_DNA"/>
</dbReference>
<proteinExistence type="predicted"/>
<organism evidence="1 2">
    <name type="scientific">Herbaspirillum rubrisubalbicans</name>
    <dbReference type="NCBI Taxonomy" id="80842"/>
    <lineage>
        <taxon>Bacteria</taxon>
        <taxon>Pseudomonadati</taxon>
        <taxon>Pseudomonadota</taxon>
        <taxon>Betaproteobacteria</taxon>
        <taxon>Burkholderiales</taxon>
        <taxon>Oxalobacteraceae</taxon>
        <taxon>Herbaspirillum</taxon>
    </lineage>
</organism>
<evidence type="ECO:0000313" key="1">
    <source>
        <dbReference type="EMBL" id="AYR22300.1"/>
    </source>
</evidence>
<protein>
    <recommendedName>
        <fullName evidence="3">Serine protease</fullName>
    </recommendedName>
</protein>
<dbReference type="InterPro" id="IPR009003">
    <property type="entry name" value="Peptidase_S1_PA"/>
</dbReference>
<evidence type="ECO:0000313" key="2">
    <source>
        <dbReference type="Proteomes" id="UP000269199"/>
    </source>
</evidence>
<name>A0AAD0U706_9BURK</name>
<sequence length="274" mass="30020">MTDLAEFQHAVEAARVQLGRYSVTLITVSKNGIPDDIGSGTCVDLDGRRGIFTAAHVVLKTPVDRISIGLPISGGFNSYIRSIHLEGGKWDDLGLETDPIDVAFLELTDEGIQAISRSKEFLKNDRIEKGVSYRERQFLVYGTPRALLDEAAIAEEKLILRPICYATVPSKERPGETTIDDHILLEFPAEENIWTASGEPLDVRIPEEKKLVSDPGGFSGGGIWTMRSEKSVVWSPESIALVGIQTGWLENRRLIVGNQIQHAIAAATNAPQDS</sequence>
<dbReference type="RefSeq" id="WP_123020393.1">
    <property type="nucleotide sequence ID" value="NZ_CP024996.1"/>
</dbReference>
<dbReference type="SUPFAM" id="SSF50494">
    <property type="entry name" value="Trypsin-like serine proteases"/>
    <property type="match status" value="1"/>
</dbReference>
<reference evidence="1 2" key="1">
    <citation type="submission" date="2017-11" db="EMBL/GenBank/DDBJ databases">
        <title>Complete genome sequence of Herbaspirillum rubrisubalbicans DSM 11543.</title>
        <authorList>
            <person name="Chen M."/>
            <person name="An Q."/>
        </authorList>
    </citation>
    <scope>NUCLEOTIDE SEQUENCE [LARGE SCALE GENOMIC DNA]</scope>
    <source>
        <strain evidence="1 2">DSM 11543</strain>
    </source>
</reference>